<dbReference type="AlphaFoldDB" id="A0A0F9RIG1"/>
<name>A0A0F9RIG1_9ZZZZ</name>
<protein>
    <submittedName>
        <fullName evidence="1">Uncharacterized protein</fullName>
    </submittedName>
</protein>
<dbReference type="EMBL" id="LAZR01001162">
    <property type="protein sequence ID" value="KKN49572.1"/>
    <property type="molecule type" value="Genomic_DNA"/>
</dbReference>
<organism evidence="1">
    <name type="scientific">marine sediment metagenome</name>
    <dbReference type="NCBI Taxonomy" id="412755"/>
    <lineage>
        <taxon>unclassified sequences</taxon>
        <taxon>metagenomes</taxon>
        <taxon>ecological metagenomes</taxon>
    </lineage>
</organism>
<reference evidence="1" key="1">
    <citation type="journal article" date="2015" name="Nature">
        <title>Complex archaea that bridge the gap between prokaryotes and eukaryotes.</title>
        <authorList>
            <person name="Spang A."/>
            <person name="Saw J.H."/>
            <person name="Jorgensen S.L."/>
            <person name="Zaremba-Niedzwiedzka K."/>
            <person name="Martijn J."/>
            <person name="Lind A.E."/>
            <person name="van Eijk R."/>
            <person name="Schleper C."/>
            <person name="Guy L."/>
            <person name="Ettema T.J."/>
        </authorList>
    </citation>
    <scope>NUCLEOTIDE SEQUENCE</scope>
</reference>
<gene>
    <name evidence="1" type="ORF">LCGC14_0641370</name>
</gene>
<accession>A0A0F9RIG1</accession>
<comment type="caution">
    <text evidence="1">The sequence shown here is derived from an EMBL/GenBank/DDBJ whole genome shotgun (WGS) entry which is preliminary data.</text>
</comment>
<evidence type="ECO:0000313" key="1">
    <source>
        <dbReference type="EMBL" id="KKN49572.1"/>
    </source>
</evidence>
<sequence>MEKDKINQKVQDILVKLTDKIGFNHSKKHQEAYDEAYDELMAMIENIERQARLKV</sequence>
<proteinExistence type="predicted"/>